<dbReference type="SMART" id="SM00418">
    <property type="entry name" value="HTH_ARSR"/>
    <property type="match status" value="1"/>
</dbReference>
<dbReference type="AlphaFoldDB" id="A0A7J3TA96"/>
<evidence type="ECO:0000313" key="2">
    <source>
        <dbReference type="EMBL" id="HHE75861.1"/>
    </source>
</evidence>
<dbReference type="InterPro" id="IPR001845">
    <property type="entry name" value="HTH_ArsR_DNA-bd_dom"/>
</dbReference>
<dbReference type="InterPro" id="IPR036388">
    <property type="entry name" value="WH-like_DNA-bd_sf"/>
</dbReference>
<comment type="caution">
    <text evidence="2">The sequence shown here is derived from an EMBL/GenBank/DDBJ whole genome shotgun (WGS) entry which is preliminary data.</text>
</comment>
<dbReference type="CDD" id="cd00090">
    <property type="entry name" value="HTH_ARSR"/>
    <property type="match status" value="1"/>
</dbReference>
<name>A0A7J3TA96_9ARCH</name>
<reference evidence="2" key="1">
    <citation type="journal article" date="2020" name="mSystems">
        <title>Genome- and Community-Level Interaction Insights into Carbon Utilization and Element Cycling Functions of Hydrothermarchaeota in Hydrothermal Sediment.</title>
        <authorList>
            <person name="Zhou Z."/>
            <person name="Liu Y."/>
            <person name="Xu W."/>
            <person name="Pan J."/>
            <person name="Luo Z.H."/>
            <person name="Li M."/>
        </authorList>
    </citation>
    <scope>NUCLEOTIDE SEQUENCE [LARGE SCALE GENOMIC DNA]</scope>
    <source>
        <strain evidence="2">HyVt-85</strain>
    </source>
</reference>
<accession>A0A7J3TA96</accession>
<feature type="domain" description="HTH arsR-type" evidence="1">
    <location>
        <begin position="55"/>
        <end position="114"/>
    </location>
</feature>
<evidence type="ECO:0000259" key="1">
    <source>
        <dbReference type="SMART" id="SM00418"/>
    </source>
</evidence>
<dbReference type="EMBL" id="DRTM01000134">
    <property type="protein sequence ID" value="HHE75861.1"/>
    <property type="molecule type" value="Genomic_DNA"/>
</dbReference>
<dbReference type="InterPro" id="IPR011991">
    <property type="entry name" value="ArsR-like_HTH"/>
</dbReference>
<dbReference type="Proteomes" id="UP000886130">
    <property type="component" value="Unassembled WGS sequence"/>
</dbReference>
<proteinExistence type="predicted"/>
<dbReference type="SUPFAM" id="SSF46785">
    <property type="entry name" value="Winged helix' DNA-binding domain"/>
    <property type="match status" value="1"/>
</dbReference>
<organism evidence="2">
    <name type="scientific">Candidatus Aciduliprofundum boonei</name>
    <dbReference type="NCBI Taxonomy" id="379547"/>
    <lineage>
        <taxon>Archaea</taxon>
        <taxon>Methanobacteriati</taxon>
        <taxon>Thermoplasmatota</taxon>
        <taxon>DHVE2 group</taxon>
        <taxon>Candidatus Aciduliprofundum</taxon>
    </lineage>
</organism>
<gene>
    <name evidence="2" type="ORF">ENL31_01880</name>
</gene>
<protein>
    <submittedName>
        <fullName evidence="2">Transcriptional regulator</fullName>
    </submittedName>
</protein>
<sequence length="143" mass="17190">MFEMNINIVNPMKHEKNIDYVLLTFLSSIGYLPRIDPQRDFETAIKSVPYILFKECFLEHGERWWSVDELLAYLKTTRPTLYRHLNKLKSLDILEERQEGMSKRYRLRYGDLSKAWTFVEANVNLAMQNYRIMVDHISSLIRR</sequence>
<dbReference type="InterPro" id="IPR036390">
    <property type="entry name" value="WH_DNA-bd_sf"/>
</dbReference>
<dbReference type="Gene3D" id="1.10.10.10">
    <property type="entry name" value="Winged helix-like DNA-binding domain superfamily/Winged helix DNA-binding domain"/>
    <property type="match status" value="1"/>
</dbReference>
<dbReference type="GO" id="GO:0003700">
    <property type="term" value="F:DNA-binding transcription factor activity"/>
    <property type="evidence" value="ECO:0007669"/>
    <property type="project" value="InterPro"/>
</dbReference>